<evidence type="ECO:0000256" key="3">
    <source>
        <dbReference type="ARBA" id="ARBA00022448"/>
    </source>
</evidence>
<evidence type="ECO:0000256" key="4">
    <source>
        <dbReference type="ARBA" id="ARBA00022692"/>
    </source>
</evidence>
<organism evidence="8 9">
    <name type="scientific">Staphylococcus pasteuri_A</name>
    <dbReference type="NCBI Taxonomy" id="3062664"/>
    <lineage>
        <taxon>Bacteria</taxon>
        <taxon>Bacillati</taxon>
        <taxon>Bacillota</taxon>
        <taxon>Bacilli</taxon>
        <taxon>Bacillales</taxon>
        <taxon>Staphylococcaceae</taxon>
        <taxon>Staphylococcus</taxon>
    </lineage>
</organism>
<comment type="caution">
    <text evidence="8">The sequence shown here is derived from an EMBL/GenBank/DDBJ whole genome shotgun (WGS) entry which is preliminary data.</text>
</comment>
<evidence type="ECO:0000256" key="2">
    <source>
        <dbReference type="ARBA" id="ARBA00008821"/>
    </source>
</evidence>
<comment type="subcellular location">
    <subcellularLocation>
        <location evidence="1">Membrane</location>
        <topology evidence="1">Multi-pass membrane protein</topology>
    </subcellularLocation>
</comment>
<keyword evidence="9" id="KW-1185">Reference proteome</keyword>
<reference evidence="8" key="1">
    <citation type="submission" date="2023-07" db="EMBL/GenBank/DDBJ databases">
        <title>Genome content predicts the carbon catabolic preferences of heterotrophic bacteria.</title>
        <authorList>
            <person name="Gralka M."/>
        </authorList>
    </citation>
    <scope>NUCLEOTIDE SEQUENCE</scope>
    <source>
        <strain evidence="8">E2R20</strain>
    </source>
</reference>
<feature type="transmembrane region" description="Helical" evidence="7">
    <location>
        <begin position="31"/>
        <end position="52"/>
    </location>
</feature>
<comment type="similarity">
    <text evidence="2">Belongs to the nucleobase:cation symporter-2 (NCS2) (TC 2.A.40) family.</text>
</comment>
<keyword evidence="3" id="KW-0813">Transport</keyword>
<dbReference type="GO" id="GO:0005886">
    <property type="term" value="C:plasma membrane"/>
    <property type="evidence" value="ECO:0007669"/>
    <property type="project" value="TreeGrafter"/>
</dbReference>
<keyword evidence="6 7" id="KW-0472">Membrane</keyword>
<dbReference type="RefSeq" id="WP_303522624.1">
    <property type="nucleotide sequence ID" value="NZ_JAUOQO010000810.1"/>
</dbReference>
<accession>A0AAW7YTA1</accession>
<protein>
    <submittedName>
        <fullName evidence="8">Solute carrier family 23 protein</fullName>
    </submittedName>
</protein>
<dbReference type="PANTHER" id="PTHR42810">
    <property type="entry name" value="PURINE PERMEASE C1399.01C-RELATED"/>
    <property type="match status" value="1"/>
</dbReference>
<dbReference type="EMBL" id="JAUOQO010000810">
    <property type="protein sequence ID" value="MDO6575524.1"/>
    <property type="molecule type" value="Genomic_DNA"/>
</dbReference>
<dbReference type="InterPro" id="IPR006043">
    <property type="entry name" value="NCS2"/>
</dbReference>
<evidence type="ECO:0000256" key="6">
    <source>
        <dbReference type="ARBA" id="ARBA00023136"/>
    </source>
</evidence>
<feature type="non-terminal residue" evidence="8">
    <location>
        <position position="73"/>
    </location>
</feature>
<dbReference type="PANTHER" id="PTHR42810:SF2">
    <property type="entry name" value="PURINE PERMEASE C1399.01C-RELATED"/>
    <property type="match status" value="1"/>
</dbReference>
<evidence type="ECO:0000313" key="9">
    <source>
        <dbReference type="Proteomes" id="UP001170310"/>
    </source>
</evidence>
<evidence type="ECO:0000256" key="7">
    <source>
        <dbReference type="SAM" id="Phobius"/>
    </source>
</evidence>
<keyword evidence="5 7" id="KW-1133">Transmembrane helix</keyword>
<evidence type="ECO:0000256" key="5">
    <source>
        <dbReference type="ARBA" id="ARBA00022989"/>
    </source>
</evidence>
<gene>
    <name evidence="8" type="ORF">Q4528_15535</name>
</gene>
<evidence type="ECO:0000256" key="1">
    <source>
        <dbReference type="ARBA" id="ARBA00004141"/>
    </source>
</evidence>
<name>A0AAW7YTA1_9STAP</name>
<dbReference type="GO" id="GO:0042907">
    <property type="term" value="F:xanthine transmembrane transporter activity"/>
    <property type="evidence" value="ECO:0007669"/>
    <property type="project" value="TreeGrafter"/>
</dbReference>
<dbReference type="AlphaFoldDB" id="A0AAW7YTA1"/>
<proteinExistence type="inferred from homology"/>
<dbReference type="Proteomes" id="UP001170310">
    <property type="component" value="Unassembled WGS sequence"/>
</dbReference>
<keyword evidence="4 7" id="KW-0812">Transmembrane</keyword>
<dbReference type="Pfam" id="PF00860">
    <property type="entry name" value="Xan_ur_permease"/>
    <property type="match status" value="1"/>
</dbReference>
<sequence>MLAATFNTFPNTTFSQNNGVIQLTGVASRYIGYYIAAILVVLGLFPVLGAVLQQIPKPVLGGATLVMFGTVAA</sequence>
<evidence type="ECO:0000313" key="8">
    <source>
        <dbReference type="EMBL" id="MDO6575524.1"/>
    </source>
</evidence>